<feature type="compositionally biased region" description="Low complexity" evidence="1">
    <location>
        <begin position="159"/>
        <end position="171"/>
    </location>
</feature>
<feature type="compositionally biased region" description="Basic and acidic residues" evidence="1">
    <location>
        <begin position="294"/>
        <end position="303"/>
    </location>
</feature>
<feature type="compositionally biased region" description="Low complexity" evidence="1">
    <location>
        <begin position="251"/>
        <end position="265"/>
    </location>
</feature>
<dbReference type="RefSeq" id="XP_003744660.2">
    <property type="nucleotide sequence ID" value="XM_003744612.2"/>
</dbReference>
<feature type="region of interest" description="Disordered" evidence="1">
    <location>
        <begin position="159"/>
        <end position="193"/>
    </location>
</feature>
<keyword evidence="2" id="KW-0812">Transmembrane</keyword>
<organism evidence="3 4">
    <name type="scientific">Galendromus occidentalis</name>
    <name type="common">western predatory mite</name>
    <dbReference type="NCBI Taxonomy" id="34638"/>
    <lineage>
        <taxon>Eukaryota</taxon>
        <taxon>Metazoa</taxon>
        <taxon>Ecdysozoa</taxon>
        <taxon>Arthropoda</taxon>
        <taxon>Chelicerata</taxon>
        <taxon>Arachnida</taxon>
        <taxon>Acari</taxon>
        <taxon>Parasitiformes</taxon>
        <taxon>Mesostigmata</taxon>
        <taxon>Gamasina</taxon>
        <taxon>Phytoseioidea</taxon>
        <taxon>Phytoseiidae</taxon>
        <taxon>Typhlodrominae</taxon>
        <taxon>Galendromus</taxon>
    </lineage>
</organism>
<keyword evidence="3" id="KW-1185">Reference proteome</keyword>
<reference evidence="4" key="1">
    <citation type="submission" date="2025-08" db="UniProtKB">
        <authorList>
            <consortium name="RefSeq"/>
        </authorList>
    </citation>
    <scope>IDENTIFICATION</scope>
</reference>
<evidence type="ECO:0000313" key="3">
    <source>
        <dbReference type="Proteomes" id="UP000694867"/>
    </source>
</evidence>
<gene>
    <name evidence="4" type="primary">LOC100900269</name>
</gene>
<sequence length="329" mass="35210">MFCLANARSSHPLTAVRRAAFHSGSQENTIRFLLPPKRLITMKLTGALIVLCIAQAIVVHATLSGILAPFRHLLGWGKSANQTKTNRLGEKSPDTVTFRPSVDGLESIGTKKLIGDKTVFVGEDAQGHPMLLLEDFKTTMTTESPKVSLLVSSPSLTTSTSEFTTSSAAPSGHSTSVEPTTDHTISDGSVAAPSTEANRFHLIDLKIPGGEDPDSEILPDVADFKPLDSKDIETKVIDAESQKTDHRIAFSSTPTPTDGTTASTSMAPAKTTASTSEIVVTAGSPETVPISRTSTEERTRQSDRFVQSIHIPEKSVVVQDVNDLFQSED</sequence>
<evidence type="ECO:0000256" key="1">
    <source>
        <dbReference type="SAM" id="MobiDB-lite"/>
    </source>
</evidence>
<evidence type="ECO:0000313" key="4">
    <source>
        <dbReference type="RefSeq" id="XP_003744660.2"/>
    </source>
</evidence>
<dbReference type="Proteomes" id="UP000694867">
    <property type="component" value="Unplaced"/>
</dbReference>
<keyword evidence="2" id="KW-0472">Membrane</keyword>
<proteinExistence type="predicted"/>
<dbReference type="KEGG" id="goe:100900269"/>
<accession>A0AAJ6QUR4</accession>
<dbReference type="GeneID" id="100900269"/>
<dbReference type="AlphaFoldDB" id="A0AAJ6QUR4"/>
<keyword evidence="2" id="KW-1133">Transmembrane helix</keyword>
<evidence type="ECO:0000256" key="2">
    <source>
        <dbReference type="SAM" id="Phobius"/>
    </source>
</evidence>
<feature type="transmembrane region" description="Helical" evidence="2">
    <location>
        <begin position="44"/>
        <end position="68"/>
    </location>
</feature>
<name>A0AAJ6QUR4_9ACAR</name>
<protein>
    <submittedName>
        <fullName evidence="4">Uncharacterized protein LOC100900269</fullName>
    </submittedName>
</protein>
<feature type="region of interest" description="Disordered" evidence="1">
    <location>
        <begin position="249"/>
        <end position="303"/>
    </location>
</feature>